<dbReference type="EMBL" id="CP007141">
    <property type="protein sequence ID" value="AJC73695.1"/>
    <property type="molecule type" value="Genomic_DNA"/>
</dbReference>
<dbReference type="InterPro" id="IPR037147">
    <property type="entry name" value="Ribosomal_bL28_sf"/>
</dbReference>
<dbReference type="Gene3D" id="2.30.170.40">
    <property type="entry name" value="Ribosomal protein L28/L24"/>
    <property type="match status" value="1"/>
</dbReference>
<dbReference type="PaxDb" id="1123384-AJ81_05150"/>
<dbReference type="GO" id="GO:0003735">
    <property type="term" value="F:structural constituent of ribosome"/>
    <property type="evidence" value="ECO:0007669"/>
    <property type="project" value="InterPro"/>
</dbReference>
<evidence type="ECO:0000256" key="1">
    <source>
        <dbReference type="ARBA" id="ARBA00008760"/>
    </source>
</evidence>
<dbReference type="InterPro" id="IPR034704">
    <property type="entry name" value="Ribosomal_bL28/bL31-like_sf"/>
</dbReference>
<dbReference type="OrthoDB" id="9805609at2"/>
<comment type="similarity">
    <text evidence="1 5">Belongs to the bacterial ribosomal protein bL28 family.</text>
</comment>
<dbReference type="PANTHER" id="PTHR39080:SF1">
    <property type="entry name" value="LARGE RIBOSOMAL SUBUNIT PROTEIN BL28A"/>
    <property type="match status" value="1"/>
</dbReference>
<dbReference type="GO" id="GO:0005840">
    <property type="term" value="C:ribosome"/>
    <property type="evidence" value="ECO:0007669"/>
    <property type="project" value="UniProtKB-KW"/>
</dbReference>
<dbReference type="SUPFAM" id="SSF143800">
    <property type="entry name" value="L28p-like"/>
    <property type="match status" value="1"/>
</dbReference>
<dbReference type="AlphaFoldDB" id="A0A0X1KQV7"/>
<accession>A0A0X1KQV7</accession>
<name>A0A0X1KQV7_9THEM</name>
<dbReference type="InterPro" id="IPR050096">
    <property type="entry name" value="Bacterial_rp_bL28"/>
</dbReference>
<gene>
    <name evidence="5" type="primary">rpmB</name>
    <name evidence="6" type="ORF">AJ81_05150</name>
</gene>
<reference evidence="6 7" key="1">
    <citation type="submission" date="2014-01" db="EMBL/GenBank/DDBJ databases">
        <title>Genome sequencing of Thermotog hypogea.</title>
        <authorList>
            <person name="Zhang X."/>
            <person name="Alvare G."/>
            <person name="Fristensky B."/>
            <person name="Chen L."/>
            <person name="Suen T."/>
            <person name="Chen Q."/>
            <person name="Ma K."/>
        </authorList>
    </citation>
    <scope>NUCLEOTIDE SEQUENCE [LARGE SCALE GENOMIC DNA]</scope>
    <source>
        <strain evidence="6 7">DSM 11164</strain>
    </source>
</reference>
<evidence type="ECO:0000313" key="6">
    <source>
        <dbReference type="EMBL" id="AJC73695.1"/>
    </source>
</evidence>
<protein>
    <recommendedName>
        <fullName evidence="4 5">Large ribosomal subunit protein bL28</fullName>
    </recommendedName>
</protein>
<proteinExistence type="inferred from homology"/>
<dbReference type="Proteomes" id="UP000077469">
    <property type="component" value="Chromosome"/>
</dbReference>
<evidence type="ECO:0000256" key="3">
    <source>
        <dbReference type="ARBA" id="ARBA00023274"/>
    </source>
</evidence>
<dbReference type="InterPro" id="IPR001383">
    <property type="entry name" value="Ribosomal_bL28_bact-type"/>
</dbReference>
<evidence type="ECO:0000256" key="4">
    <source>
        <dbReference type="ARBA" id="ARBA00035174"/>
    </source>
</evidence>
<sequence>MAKRCEICGKAPVAGKNVSHSNRHTPRMFRPNIQRVKVVLEDGTIKTMKVCAKCLKAGKVKKAAAV</sequence>
<dbReference type="InterPro" id="IPR026569">
    <property type="entry name" value="Ribosomal_bL28"/>
</dbReference>
<organism evidence="6 7">
    <name type="scientific">Pseudothermotoga hypogea DSM 11164 = NBRC 106472</name>
    <dbReference type="NCBI Taxonomy" id="1123384"/>
    <lineage>
        <taxon>Bacteria</taxon>
        <taxon>Thermotogati</taxon>
        <taxon>Thermotogota</taxon>
        <taxon>Thermotogae</taxon>
        <taxon>Thermotogales</taxon>
        <taxon>Thermotogaceae</taxon>
        <taxon>Pseudothermotoga</taxon>
    </lineage>
</organism>
<dbReference type="GO" id="GO:1990904">
    <property type="term" value="C:ribonucleoprotein complex"/>
    <property type="evidence" value="ECO:0007669"/>
    <property type="project" value="UniProtKB-KW"/>
</dbReference>
<evidence type="ECO:0000313" key="7">
    <source>
        <dbReference type="Proteomes" id="UP000077469"/>
    </source>
</evidence>
<dbReference type="RefSeq" id="WP_031504979.1">
    <property type="nucleotide sequence ID" value="NC_022795.1"/>
</dbReference>
<keyword evidence="3 5" id="KW-0687">Ribonucleoprotein</keyword>
<evidence type="ECO:0000256" key="2">
    <source>
        <dbReference type="ARBA" id="ARBA00022980"/>
    </source>
</evidence>
<dbReference type="Pfam" id="PF00830">
    <property type="entry name" value="Ribosomal_L28"/>
    <property type="match status" value="1"/>
</dbReference>
<dbReference type="PANTHER" id="PTHR39080">
    <property type="entry name" value="50S RIBOSOMAL PROTEIN L28"/>
    <property type="match status" value="1"/>
</dbReference>
<keyword evidence="2 5" id="KW-0689">Ribosomal protein</keyword>
<dbReference type="STRING" id="1123384.AJ81_05150"/>
<dbReference type="NCBIfam" id="TIGR00009">
    <property type="entry name" value="L28"/>
    <property type="match status" value="1"/>
</dbReference>
<dbReference type="PATRIC" id="fig|1123384.7.peg.1016"/>
<dbReference type="HAMAP" id="MF_00373">
    <property type="entry name" value="Ribosomal_bL28"/>
    <property type="match status" value="1"/>
</dbReference>
<dbReference type="KEGG" id="phy:AJ81_05150"/>
<dbReference type="GO" id="GO:0006412">
    <property type="term" value="P:translation"/>
    <property type="evidence" value="ECO:0007669"/>
    <property type="project" value="UniProtKB-UniRule"/>
</dbReference>
<keyword evidence="7" id="KW-1185">Reference proteome</keyword>
<evidence type="ECO:0000256" key="5">
    <source>
        <dbReference type="HAMAP-Rule" id="MF_00373"/>
    </source>
</evidence>